<keyword evidence="3 6" id="KW-0812">Transmembrane</keyword>
<feature type="transmembrane region" description="Helical" evidence="6">
    <location>
        <begin position="6"/>
        <end position="24"/>
    </location>
</feature>
<evidence type="ECO:0000313" key="8">
    <source>
        <dbReference type="Proteomes" id="UP000703038"/>
    </source>
</evidence>
<evidence type="ECO:0008006" key="9">
    <source>
        <dbReference type="Google" id="ProtNLM"/>
    </source>
</evidence>
<dbReference type="Pfam" id="PF09678">
    <property type="entry name" value="Caa3_CtaG"/>
    <property type="match status" value="1"/>
</dbReference>
<organism evidence="7 8">
    <name type="scientific">Rhodococcoides corynebacterioides</name>
    <dbReference type="NCBI Taxonomy" id="53972"/>
    <lineage>
        <taxon>Bacteria</taxon>
        <taxon>Bacillati</taxon>
        <taxon>Actinomycetota</taxon>
        <taxon>Actinomycetes</taxon>
        <taxon>Mycobacteriales</taxon>
        <taxon>Nocardiaceae</taxon>
        <taxon>Rhodococcoides</taxon>
    </lineage>
</organism>
<evidence type="ECO:0000256" key="5">
    <source>
        <dbReference type="ARBA" id="ARBA00023136"/>
    </source>
</evidence>
<evidence type="ECO:0000256" key="3">
    <source>
        <dbReference type="ARBA" id="ARBA00022692"/>
    </source>
</evidence>
<name>A0ABS2KMT9_9NOCA</name>
<dbReference type="InterPro" id="IPR019108">
    <property type="entry name" value="Caa3_assmbl_CtaG-rel"/>
</dbReference>
<dbReference type="EMBL" id="JAFBBK010000001">
    <property type="protein sequence ID" value="MBM7413291.1"/>
    <property type="molecule type" value="Genomic_DNA"/>
</dbReference>
<evidence type="ECO:0000256" key="6">
    <source>
        <dbReference type="SAM" id="Phobius"/>
    </source>
</evidence>
<feature type="transmembrane region" description="Helical" evidence="6">
    <location>
        <begin position="196"/>
        <end position="216"/>
    </location>
</feature>
<keyword evidence="8" id="KW-1185">Reference proteome</keyword>
<dbReference type="Proteomes" id="UP000703038">
    <property type="component" value="Unassembled WGS sequence"/>
</dbReference>
<reference evidence="7 8" key="1">
    <citation type="submission" date="2021-01" db="EMBL/GenBank/DDBJ databases">
        <title>Genomics of switchgrass bacterial isolates.</title>
        <authorList>
            <person name="Shade A."/>
        </authorList>
    </citation>
    <scope>NUCLEOTIDE SEQUENCE [LARGE SCALE GENOMIC DNA]</scope>
    <source>
        <strain evidence="7 8">PvP111</strain>
    </source>
</reference>
<sequence>MSTWALLATACVAGAALWMSRRRLTTRFSQVSVDAALVVAAVSAVVVALLPSVRSAADMSHLAMMTQVMILVMIAPALASGFLRQRIRLSTRVVRVAAVPVALGYVIVMYLWHLPIVTVTGTSAGVLSTAALLVGLCLWCSILSDERPEIEKTRRLTVYVAGIPAGILGLALIIATEPIMAGHVHGTSGLGAIADQRAGGVVMMLVEAVFLIPILLPHNERRGTVSARVA</sequence>
<feature type="transmembrane region" description="Helical" evidence="6">
    <location>
        <begin position="31"/>
        <end position="50"/>
    </location>
</feature>
<keyword evidence="4 6" id="KW-1133">Transmembrane helix</keyword>
<accession>A0ABS2KMT9</accession>
<dbReference type="RefSeq" id="WP_204865890.1">
    <property type="nucleotide sequence ID" value="NZ_JAFBBK010000001.1"/>
</dbReference>
<proteinExistence type="predicted"/>
<feature type="transmembrane region" description="Helical" evidence="6">
    <location>
        <begin position="62"/>
        <end position="81"/>
    </location>
</feature>
<feature type="transmembrane region" description="Helical" evidence="6">
    <location>
        <begin position="93"/>
        <end position="112"/>
    </location>
</feature>
<comment type="caution">
    <text evidence="7">The sequence shown here is derived from an EMBL/GenBank/DDBJ whole genome shotgun (WGS) entry which is preliminary data.</text>
</comment>
<evidence type="ECO:0000313" key="7">
    <source>
        <dbReference type="EMBL" id="MBM7413291.1"/>
    </source>
</evidence>
<keyword evidence="2" id="KW-1003">Cell membrane</keyword>
<comment type="subcellular location">
    <subcellularLocation>
        <location evidence="1">Cell membrane</location>
        <topology evidence="1">Multi-pass membrane protein</topology>
    </subcellularLocation>
</comment>
<feature type="transmembrane region" description="Helical" evidence="6">
    <location>
        <begin position="124"/>
        <end position="144"/>
    </location>
</feature>
<evidence type="ECO:0000256" key="2">
    <source>
        <dbReference type="ARBA" id="ARBA00022475"/>
    </source>
</evidence>
<protein>
    <recommendedName>
        <fullName evidence="9">Cytochrome c oxidase assembly protein</fullName>
    </recommendedName>
</protein>
<feature type="transmembrane region" description="Helical" evidence="6">
    <location>
        <begin position="156"/>
        <end position="176"/>
    </location>
</feature>
<evidence type="ECO:0000256" key="4">
    <source>
        <dbReference type="ARBA" id="ARBA00022989"/>
    </source>
</evidence>
<keyword evidence="5 6" id="KW-0472">Membrane</keyword>
<gene>
    <name evidence="7" type="ORF">JOE42_000024</name>
</gene>
<evidence type="ECO:0000256" key="1">
    <source>
        <dbReference type="ARBA" id="ARBA00004651"/>
    </source>
</evidence>